<dbReference type="EMBL" id="JBHSQV010000184">
    <property type="protein sequence ID" value="MFC5988724.1"/>
    <property type="molecule type" value="Genomic_DNA"/>
</dbReference>
<dbReference type="RefSeq" id="WP_379896205.1">
    <property type="nucleotide sequence ID" value="NZ_CBCSCT010000006.1"/>
</dbReference>
<dbReference type="PROSITE" id="PS51257">
    <property type="entry name" value="PROKAR_LIPOPROTEIN"/>
    <property type="match status" value="1"/>
</dbReference>
<dbReference type="InterPro" id="IPR019076">
    <property type="entry name" value="Spore_lipoprot_YhcN/YlaJ-like"/>
</dbReference>
<feature type="compositionally biased region" description="Polar residues" evidence="1">
    <location>
        <begin position="117"/>
        <end position="133"/>
    </location>
</feature>
<comment type="caution">
    <text evidence="3">The sequence shown here is derived from an EMBL/GenBank/DDBJ whole genome shotgun (WGS) entry which is preliminary data.</text>
</comment>
<feature type="compositionally biased region" description="Polar residues" evidence="1">
    <location>
        <begin position="80"/>
        <end position="97"/>
    </location>
</feature>
<keyword evidence="2" id="KW-0732">Signal</keyword>
<protein>
    <submittedName>
        <fullName evidence="3">YhcN/YlaJ family sporulation lipoprotein</fullName>
    </submittedName>
</protein>
<name>A0ABW1IVB4_9BACL</name>
<feature type="region of interest" description="Disordered" evidence="1">
    <location>
        <begin position="286"/>
        <end position="306"/>
    </location>
</feature>
<dbReference type="Proteomes" id="UP001596250">
    <property type="component" value="Unassembled WGS sequence"/>
</dbReference>
<evidence type="ECO:0000256" key="2">
    <source>
        <dbReference type="SAM" id="SignalP"/>
    </source>
</evidence>
<keyword evidence="4" id="KW-1185">Reference proteome</keyword>
<feature type="region of interest" description="Disordered" evidence="1">
    <location>
        <begin position="59"/>
        <end position="97"/>
    </location>
</feature>
<keyword evidence="3" id="KW-0449">Lipoprotein</keyword>
<feature type="signal peptide" evidence="2">
    <location>
        <begin position="1"/>
        <end position="20"/>
    </location>
</feature>
<reference evidence="4" key="1">
    <citation type="journal article" date="2019" name="Int. J. Syst. Evol. Microbiol.">
        <title>The Global Catalogue of Microorganisms (GCM) 10K type strain sequencing project: providing services to taxonomists for standard genome sequencing and annotation.</title>
        <authorList>
            <consortium name="The Broad Institute Genomics Platform"/>
            <consortium name="The Broad Institute Genome Sequencing Center for Infectious Disease"/>
            <person name="Wu L."/>
            <person name="Ma J."/>
        </authorList>
    </citation>
    <scope>NUCLEOTIDE SEQUENCE [LARGE SCALE GENOMIC DNA]</scope>
    <source>
        <strain evidence="4">CCM 8749</strain>
    </source>
</reference>
<evidence type="ECO:0000313" key="4">
    <source>
        <dbReference type="Proteomes" id="UP001596250"/>
    </source>
</evidence>
<proteinExistence type="predicted"/>
<gene>
    <name evidence="3" type="ORF">ACFPXP_20160</name>
</gene>
<sequence>MFKRKIYHLTIAGMVVLSLAACTNNNGNHGNNNGNTNGAMEQNRGGNTRVQQLDRNDLGMNRDLTGNRGVGTKRIGNDQVRMQPNNGSRSANNNGTHINEKNGAGTGIFGPAGNGGNVTRRNAENNGGMTQRNAGDVNDGMTRRNMGNNNGAMHENTRMERADDVAKRISAMKEIDSANVLLTDNNAYVAVELSDRTGKRKHYSEMNRMDVNQDEMTGALKRQIARQVQQLEPDVENVYVSANPDFVDRVNGFLEQMDNGNPVRGFINEFNEMMNRIFPWNAAEDDRDNGAGNNGNMGGMRNRIND</sequence>
<feature type="chain" id="PRO_5046478664" evidence="2">
    <location>
        <begin position="21"/>
        <end position="306"/>
    </location>
</feature>
<feature type="region of interest" description="Disordered" evidence="1">
    <location>
        <begin position="110"/>
        <end position="141"/>
    </location>
</feature>
<dbReference type="NCBIfam" id="TIGR02898">
    <property type="entry name" value="spore_YhcN_YlaJ"/>
    <property type="match status" value="1"/>
</dbReference>
<dbReference type="Pfam" id="PF09580">
    <property type="entry name" value="Spore_YhcN_YlaJ"/>
    <property type="match status" value="1"/>
</dbReference>
<evidence type="ECO:0000313" key="3">
    <source>
        <dbReference type="EMBL" id="MFC5988724.1"/>
    </source>
</evidence>
<organism evidence="3 4">
    <name type="scientific">Marinicrinis lubricantis</name>
    <dbReference type="NCBI Taxonomy" id="2086470"/>
    <lineage>
        <taxon>Bacteria</taxon>
        <taxon>Bacillati</taxon>
        <taxon>Bacillota</taxon>
        <taxon>Bacilli</taxon>
        <taxon>Bacillales</taxon>
        <taxon>Paenibacillaceae</taxon>
    </lineage>
</organism>
<evidence type="ECO:0000256" key="1">
    <source>
        <dbReference type="SAM" id="MobiDB-lite"/>
    </source>
</evidence>
<dbReference type="InterPro" id="IPR014247">
    <property type="entry name" value="Spore_lipoprot_YhcN/YlaJ"/>
</dbReference>
<accession>A0ABW1IVB4</accession>